<evidence type="ECO:0000313" key="14">
    <source>
        <dbReference type="EMBL" id="GBC07942.1"/>
    </source>
</evidence>
<dbReference type="GO" id="GO:0005524">
    <property type="term" value="F:ATP binding"/>
    <property type="evidence" value="ECO:0007669"/>
    <property type="project" value="UniProtKB-KW"/>
</dbReference>
<dbReference type="Pfam" id="PF20259">
    <property type="entry name" value="tRNA_Me_trans_M"/>
    <property type="match status" value="1"/>
</dbReference>
<dbReference type="InterPro" id="IPR046884">
    <property type="entry name" value="MnmA-like_central"/>
</dbReference>
<evidence type="ECO:0000256" key="8">
    <source>
        <dbReference type="ARBA" id="ARBA00022840"/>
    </source>
</evidence>
<dbReference type="PANTHER" id="PTHR11933">
    <property type="entry name" value="TRNA 5-METHYLAMINOMETHYL-2-THIOURIDYLATE -METHYLTRANSFERASE"/>
    <property type="match status" value="1"/>
</dbReference>
<dbReference type="Gene3D" id="2.40.30.10">
    <property type="entry name" value="Translation factors"/>
    <property type="match status" value="1"/>
</dbReference>
<name>A0A2Z6SDZ0_9GLOM</name>
<dbReference type="InterPro" id="IPR014729">
    <property type="entry name" value="Rossmann-like_a/b/a_fold"/>
</dbReference>
<dbReference type="HAMAP" id="MF_00144">
    <property type="entry name" value="tRNA_thiouridyl_MnmA"/>
    <property type="match status" value="1"/>
</dbReference>
<keyword evidence="15" id="KW-1185">Reference proteome</keyword>
<dbReference type="GO" id="GO:0000049">
    <property type="term" value="F:tRNA binding"/>
    <property type="evidence" value="ECO:0007669"/>
    <property type="project" value="UniProtKB-KW"/>
</dbReference>
<evidence type="ECO:0000256" key="10">
    <source>
        <dbReference type="ARBA" id="ARBA00023157"/>
    </source>
</evidence>
<organism evidence="14 15">
    <name type="scientific">Rhizophagus clarus</name>
    <dbReference type="NCBI Taxonomy" id="94130"/>
    <lineage>
        <taxon>Eukaryota</taxon>
        <taxon>Fungi</taxon>
        <taxon>Fungi incertae sedis</taxon>
        <taxon>Mucoromycota</taxon>
        <taxon>Glomeromycotina</taxon>
        <taxon>Glomeromycetes</taxon>
        <taxon>Glomerales</taxon>
        <taxon>Glomeraceae</taxon>
        <taxon>Rhizophagus</taxon>
    </lineage>
</organism>
<dbReference type="FunFam" id="3.40.50.620:FF:000115">
    <property type="entry name" value="tRNA-specific 2-thiouridylase MnmA"/>
    <property type="match status" value="1"/>
</dbReference>
<dbReference type="AlphaFoldDB" id="A0A2Z6SDZ0"/>
<dbReference type="Gene3D" id="3.40.50.620">
    <property type="entry name" value="HUPs"/>
    <property type="match status" value="1"/>
</dbReference>
<evidence type="ECO:0000259" key="13">
    <source>
        <dbReference type="Pfam" id="PF20259"/>
    </source>
</evidence>
<evidence type="ECO:0000256" key="3">
    <source>
        <dbReference type="ARBA" id="ARBA00011953"/>
    </source>
</evidence>
<dbReference type="Pfam" id="PF20258">
    <property type="entry name" value="tRNA_Me_trans_C"/>
    <property type="match status" value="1"/>
</dbReference>
<keyword evidence="7" id="KW-0547">Nucleotide-binding</keyword>
<keyword evidence="10" id="KW-1015">Disulfide bond</keyword>
<feature type="domain" description="tRNA-specific 2-thiouridylase MnmA-like central" evidence="13">
    <location>
        <begin position="239"/>
        <end position="299"/>
    </location>
</feature>
<comment type="similarity">
    <text evidence="2">Belongs to the MnmA/TRMU family.</text>
</comment>
<sequence length="414" mass="47332">MFSCFGKHVISSSKFLYRCISHFRHPHPGDKVIVAMSGGVDSSVSAYLLKRQGYVVEGAYMRNWDTTDESGVCTSDQDWKDVQTVCKQLDIPCRQFDFIKEYWLQVFTRMIEDYENGITPNPDVMCNREIKFGWFLDKCLGSINSKDKENTWIATGHYVQLERTDSGRVKLIRGVDVTKDQSYFLSTVAEENLQRVVFPVGNLHKKQVKSIAREANLETANKKESMGICFVGKKRKFSEFLEQYVALKPGDIKTLDGTIIGQHRGLFSYTIGQCARIHYGSDRWFVLRKDIKNNSLIVVPGSANPLLFSSKLVAKDWIWSWSEPPKGIEGGNDIYFDEIKSKYNNNIRVLGINLLTQLRYQQPPELCKITKRFDGKYKVEFSTPKRAITPGQNVVVWDGNWCLGSGIIEQPLIN</sequence>
<keyword evidence="8" id="KW-0067">ATP-binding</keyword>
<dbReference type="PANTHER" id="PTHR11933:SF5">
    <property type="entry name" value="MITOCHONDRIAL TRNA-SPECIFIC 2-THIOURIDYLASE 1"/>
    <property type="match status" value="1"/>
</dbReference>
<dbReference type="STRING" id="94130.A0A2Z6SDZ0"/>
<keyword evidence="4" id="KW-0820">tRNA-binding</keyword>
<dbReference type="InterPro" id="IPR004506">
    <property type="entry name" value="MnmA-like"/>
</dbReference>
<dbReference type="Gene3D" id="2.30.30.280">
    <property type="entry name" value="Adenine nucleotide alpha hydrolases-like domains"/>
    <property type="match status" value="1"/>
</dbReference>
<evidence type="ECO:0000256" key="7">
    <source>
        <dbReference type="ARBA" id="ARBA00022741"/>
    </source>
</evidence>
<reference evidence="14 15" key="1">
    <citation type="submission" date="2017-11" db="EMBL/GenBank/DDBJ databases">
        <title>The genome of Rhizophagus clarus HR1 reveals common genetic basis of auxotrophy among arbuscular mycorrhizal fungi.</title>
        <authorList>
            <person name="Kobayashi Y."/>
        </authorList>
    </citation>
    <scope>NUCLEOTIDE SEQUENCE [LARGE SCALE GENOMIC DNA]</scope>
    <source>
        <strain evidence="14 15">HR1</strain>
    </source>
</reference>
<evidence type="ECO:0000256" key="4">
    <source>
        <dbReference type="ARBA" id="ARBA00022555"/>
    </source>
</evidence>
<evidence type="ECO:0000256" key="6">
    <source>
        <dbReference type="ARBA" id="ARBA00022694"/>
    </source>
</evidence>
<dbReference type="Proteomes" id="UP000247702">
    <property type="component" value="Unassembled WGS sequence"/>
</dbReference>
<dbReference type="GO" id="GO:0005739">
    <property type="term" value="C:mitochondrion"/>
    <property type="evidence" value="ECO:0007669"/>
    <property type="project" value="TreeGrafter"/>
</dbReference>
<comment type="caution">
    <text evidence="14">The sequence shown here is derived from an EMBL/GenBank/DDBJ whole genome shotgun (WGS) entry which is preliminary data.</text>
</comment>
<evidence type="ECO:0000313" key="15">
    <source>
        <dbReference type="Proteomes" id="UP000247702"/>
    </source>
</evidence>
<comment type="function">
    <text evidence="1">Catalyzes the 2-thiolation of uridine at the wobble position (U34) of mitochondrial tRNA(Lys), tRNA(Glu) and tRNA(Gln). Required for the formation of 5-taurinomethyl-2-thiouridine (tm5s2U) of mitochondrial tRNA(Lys), tRNA(Glu), and tRNA(Gln) at the wobble position. ATP is required to activate the C2 atom of the wobble base.</text>
</comment>
<accession>A0A2Z6SDZ0</accession>
<dbReference type="GO" id="GO:0016783">
    <property type="term" value="F:sulfurtransferase activity"/>
    <property type="evidence" value="ECO:0007669"/>
    <property type="project" value="InterPro"/>
</dbReference>
<comment type="catalytic activity">
    <reaction evidence="11">
        <text>5-taurinomethyluridine(34) in tRNA + S-sulfanyl-L-cysteinyl-[protein] + AH2 + ATP = 5-taurinomethyl-2-thiouridine(34) in tRNA + L-cysteinyl-[protein] + A + AMP + diphosphate + H(+)</text>
        <dbReference type="Rhea" id="RHEA:47040"/>
        <dbReference type="Rhea" id="RHEA-COMP:10131"/>
        <dbReference type="Rhea" id="RHEA-COMP:11726"/>
        <dbReference type="Rhea" id="RHEA-COMP:11732"/>
        <dbReference type="Rhea" id="RHEA-COMP:11733"/>
        <dbReference type="ChEBI" id="CHEBI:13193"/>
        <dbReference type="ChEBI" id="CHEBI:15378"/>
        <dbReference type="ChEBI" id="CHEBI:17499"/>
        <dbReference type="ChEBI" id="CHEBI:29950"/>
        <dbReference type="ChEBI" id="CHEBI:30616"/>
        <dbReference type="ChEBI" id="CHEBI:33019"/>
        <dbReference type="ChEBI" id="CHEBI:61963"/>
        <dbReference type="ChEBI" id="CHEBI:87171"/>
        <dbReference type="ChEBI" id="CHEBI:87172"/>
        <dbReference type="ChEBI" id="CHEBI:456215"/>
        <dbReference type="EC" id="2.8.1.14"/>
    </reaction>
</comment>
<evidence type="ECO:0000259" key="12">
    <source>
        <dbReference type="Pfam" id="PF20258"/>
    </source>
</evidence>
<gene>
    <name evidence="14" type="ORF">RclHR1_00780022</name>
</gene>
<keyword evidence="5" id="KW-0808">Transferase</keyword>
<dbReference type="EC" id="2.8.1.14" evidence="3"/>
<protein>
    <recommendedName>
        <fullName evidence="3">tRNA-5-taurinomethyluridine 2-sulfurtransferase</fullName>
        <ecNumber evidence="3">2.8.1.14</ecNumber>
    </recommendedName>
</protein>
<evidence type="ECO:0000256" key="9">
    <source>
        <dbReference type="ARBA" id="ARBA00022884"/>
    </source>
</evidence>
<dbReference type="Pfam" id="PF03054">
    <property type="entry name" value="tRNA_Me_trans"/>
    <property type="match status" value="1"/>
</dbReference>
<dbReference type="InterPro" id="IPR046885">
    <property type="entry name" value="MnmA-like_C"/>
</dbReference>
<dbReference type="InterPro" id="IPR023382">
    <property type="entry name" value="MnmA-like_central_sf"/>
</dbReference>
<dbReference type="GO" id="GO:0002143">
    <property type="term" value="P:tRNA wobble position uridine thiolation"/>
    <property type="evidence" value="ECO:0007669"/>
    <property type="project" value="TreeGrafter"/>
</dbReference>
<keyword evidence="6" id="KW-0819">tRNA processing</keyword>
<evidence type="ECO:0000256" key="1">
    <source>
        <dbReference type="ARBA" id="ARBA00003986"/>
    </source>
</evidence>
<evidence type="ECO:0000256" key="11">
    <source>
        <dbReference type="ARBA" id="ARBA00049564"/>
    </source>
</evidence>
<dbReference type="FunFam" id="2.30.30.280:FF:000001">
    <property type="entry name" value="tRNA-specific 2-thiouridylase MnmA"/>
    <property type="match status" value="1"/>
</dbReference>
<dbReference type="CDD" id="cd01998">
    <property type="entry name" value="MnmA_TRMU-like"/>
    <property type="match status" value="1"/>
</dbReference>
<dbReference type="NCBIfam" id="TIGR00420">
    <property type="entry name" value="trmU"/>
    <property type="match status" value="1"/>
</dbReference>
<keyword evidence="9" id="KW-0694">RNA-binding</keyword>
<dbReference type="NCBIfam" id="NF001138">
    <property type="entry name" value="PRK00143.1"/>
    <property type="match status" value="1"/>
</dbReference>
<dbReference type="SUPFAM" id="SSF52402">
    <property type="entry name" value="Adenine nucleotide alpha hydrolases-like"/>
    <property type="match status" value="1"/>
</dbReference>
<dbReference type="EMBL" id="BEXD01004181">
    <property type="protein sequence ID" value="GBC07942.1"/>
    <property type="molecule type" value="Genomic_DNA"/>
</dbReference>
<evidence type="ECO:0000256" key="2">
    <source>
        <dbReference type="ARBA" id="ARBA00006191"/>
    </source>
</evidence>
<proteinExistence type="inferred from homology"/>
<feature type="domain" description="tRNA-specific 2-thiouridylase MnmA-like C-terminal" evidence="12">
    <location>
        <begin position="352"/>
        <end position="408"/>
    </location>
</feature>
<evidence type="ECO:0000256" key="5">
    <source>
        <dbReference type="ARBA" id="ARBA00022679"/>
    </source>
</evidence>